<organism evidence="9 10">
    <name type="scientific">Sphingomonas oligophenolica</name>
    <dbReference type="NCBI Taxonomy" id="301154"/>
    <lineage>
        <taxon>Bacteria</taxon>
        <taxon>Pseudomonadati</taxon>
        <taxon>Pseudomonadota</taxon>
        <taxon>Alphaproteobacteria</taxon>
        <taxon>Sphingomonadales</taxon>
        <taxon>Sphingomonadaceae</taxon>
        <taxon>Sphingomonas</taxon>
    </lineage>
</organism>
<evidence type="ECO:0000256" key="1">
    <source>
        <dbReference type="ARBA" id="ARBA00004442"/>
    </source>
</evidence>
<dbReference type="EMBL" id="JBDIME010000019">
    <property type="protein sequence ID" value="MEN2791695.1"/>
    <property type="molecule type" value="Genomic_DNA"/>
</dbReference>
<dbReference type="Pfam" id="PF00593">
    <property type="entry name" value="TonB_dep_Rec_b-barrel"/>
    <property type="match status" value="1"/>
</dbReference>
<dbReference type="Pfam" id="PF07715">
    <property type="entry name" value="Plug"/>
    <property type="match status" value="1"/>
</dbReference>
<dbReference type="SUPFAM" id="SSF56935">
    <property type="entry name" value="Porins"/>
    <property type="match status" value="1"/>
</dbReference>
<proteinExistence type="inferred from homology"/>
<gene>
    <name evidence="9" type="ORF">ABC974_18840</name>
</gene>
<evidence type="ECO:0000256" key="6">
    <source>
        <dbReference type="SAM" id="SignalP"/>
    </source>
</evidence>
<dbReference type="Proteomes" id="UP001419910">
    <property type="component" value="Unassembled WGS sequence"/>
</dbReference>
<dbReference type="InterPro" id="IPR012910">
    <property type="entry name" value="Plug_dom"/>
</dbReference>
<dbReference type="NCBIfam" id="TIGR01782">
    <property type="entry name" value="TonB-Xanth-Caul"/>
    <property type="match status" value="1"/>
</dbReference>
<protein>
    <submittedName>
        <fullName evidence="9">TonB-dependent receptor</fullName>
    </submittedName>
</protein>
<evidence type="ECO:0000256" key="5">
    <source>
        <dbReference type="SAM" id="MobiDB-lite"/>
    </source>
</evidence>
<dbReference type="InterPro" id="IPR036942">
    <property type="entry name" value="Beta-barrel_TonB_sf"/>
</dbReference>
<feature type="signal peptide" evidence="6">
    <location>
        <begin position="1"/>
        <end position="37"/>
    </location>
</feature>
<evidence type="ECO:0000256" key="4">
    <source>
        <dbReference type="RuleBase" id="RU003357"/>
    </source>
</evidence>
<dbReference type="InterPro" id="IPR037066">
    <property type="entry name" value="Plug_dom_sf"/>
</dbReference>
<evidence type="ECO:0000256" key="3">
    <source>
        <dbReference type="ARBA" id="ARBA00023237"/>
    </source>
</evidence>
<feature type="domain" description="TonB-dependent receptor plug" evidence="8">
    <location>
        <begin position="88"/>
        <end position="203"/>
    </location>
</feature>
<keyword evidence="9" id="KW-0675">Receptor</keyword>
<name>A0ABU9Y7B6_9SPHN</name>
<reference evidence="9 10" key="1">
    <citation type="submission" date="2024-05" db="EMBL/GenBank/DDBJ databases">
        <authorList>
            <person name="Liu Q."/>
            <person name="Xin Y.-H."/>
        </authorList>
    </citation>
    <scope>NUCLEOTIDE SEQUENCE [LARGE SCALE GENOMIC DNA]</scope>
    <source>
        <strain evidence="9 10">CGMCC 1.10181</strain>
    </source>
</reference>
<comment type="similarity">
    <text evidence="4">Belongs to the TonB-dependent receptor family.</text>
</comment>
<keyword evidence="4" id="KW-0798">TonB box</keyword>
<keyword evidence="10" id="KW-1185">Reference proteome</keyword>
<accession>A0ABU9Y7B6</accession>
<dbReference type="Gene3D" id="2.40.170.20">
    <property type="entry name" value="TonB-dependent receptor, beta-barrel domain"/>
    <property type="match status" value="1"/>
</dbReference>
<keyword evidence="3" id="KW-0998">Cell outer membrane</keyword>
<feature type="region of interest" description="Disordered" evidence="5">
    <location>
        <begin position="43"/>
        <end position="65"/>
    </location>
</feature>
<dbReference type="RefSeq" id="WP_343892055.1">
    <property type="nucleotide sequence ID" value="NZ_BAAAEH010000050.1"/>
</dbReference>
<keyword evidence="2 4" id="KW-0472">Membrane</keyword>
<dbReference type="PANTHER" id="PTHR40980">
    <property type="entry name" value="PLUG DOMAIN-CONTAINING PROTEIN"/>
    <property type="match status" value="1"/>
</dbReference>
<evidence type="ECO:0000259" key="7">
    <source>
        <dbReference type="Pfam" id="PF00593"/>
    </source>
</evidence>
<keyword evidence="6" id="KW-0732">Signal</keyword>
<evidence type="ECO:0000259" key="8">
    <source>
        <dbReference type="Pfam" id="PF07715"/>
    </source>
</evidence>
<dbReference type="PANTHER" id="PTHR40980:SF3">
    <property type="entry name" value="TONB-DEPENDENT RECEPTOR-LIKE BETA-BARREL DOMAIN-CONTAINING PROTEIN"/>
    <property type="match status" value="1"/>
</dbReference>
<dbReference type="InterPro" id="IPR000531">
    <property type="entry name" value="Beta-barrel_TonB"/>
</dbReference>
<dbReference type="Gene3D" id="2.170.130.10">
    <property type="entry name" value="TonB-dependent receptor, plug domain"/>
    <property type="match status" value="1"/>
</dbReference>
<dbReference type="InterPro" id="IPR010104">
    <property type="entry name" value="TonB_rcpt_bac"/>
</dbReference>
<comment type="subcellular location">
    <subcellularLocation>
        <location evidence="1 4">Cell outer membrane</location>
    </subcellularLocation>
</comment>
<evidence type="ECO:0000256" key="2">
    <source>
        <dbReference type="ARBA" id="ARBA00023136"/>
    </source>
</evidence>
<feature type="chain" id="PRO_5045806974" evidence="6">
    <location>
        <begin position="38"/>
        <end position="1014"/>
    </location>
</feature>
<feature type="domain" description="TonB-dependent receptor-like beta-barrel" evidence="7">
    <location>
        <begin position="438"/>
        <end position="972"/>
    </location>
</feature>
<evidence type="ECO:0000313" key="10">
    <source>
        <dbReference type="Proteomes" id="UP001419910"/>
    </source>
</evidence>
<sequence length="1014" mass="109177">MKSIYDSGREWRRPEGRWLGVSTAALAMALLASPAWAQATHTATSDSSAGAGPMQPSGAVQSDRGDAASADVVVTGIRKSVESAVAIKRNADQIVDSISAQDIGALPDRSVAETLQRISGVSLTRTASELTTGRPTDPGRIAPEGGGVTIRGLTGVGSTSNGRDIFTAGSRTLDWADVSSDLIAGIDVYKNPSAEMIEGALSGIIDLRSRKPFDQSGRLVSFSADVSYGDLMKRGFVSGNGLYSNRWTTPGGAEIGFLVSATVNNKGTRTNTIQSGILGAQTLASAIGSRPAGSTVYTPSGLGLSSIDWQQHRFMIDGVLQFRPIPDMQFTLDMAYSKATPHELEYAAFTGSPPLDSNSVFDANNALIGGVVPRENLDLDTRHGDYHYQTRDFSLNWRYAPSGTPWTFTADLQRVTSTADVLSFTVFDEFGIAPNSTNRPTLNFNFGNDPHITTTPAPGFPYTDKGSYWWAAAMDHLEHNTAAEWASRADVEYKFEDSFLKSLRVGARWTNKDFFTNQTTYNWSLLSAEFWGGGTPVYLNQDVVPNLSGQTTFFGFPNFMHGSQPAPLSGWFPSPSLVNDTQLAYKYLAATETAGWGWAPLTYANYPNNVADQKETTKAAYAVVRFGESEGPLGRFEGNIGVRVINTIYHGTGFASVGGIQATLTGCQTANAANPSKCDALANALKFLGASPTTPAQGGITGPFRNSYTDVLPSLNLNFHLNDRLQLRFAVAKAMLRPDFHQTSPVSNYSFTFDSTGATQPGVNPYGGNIGNPNLKPMTAWQGDTSIEYYWGHGNSVTLALFYKDIANQIETKAYDINLTANGVTLPFHAFTNDNSSKHAKIKGLEVGFTQFLDFLHGPLAGFGAQGNFTYLDATGGINSAYSATAGGAAGVSSANLPYEQLSKYAFNAALIYSKYGVDARVAYNWRSKYLMTIISANNFAPTWAEDFGQLDGSIFVDITKNIKIGIQGTNILGTRTYLDRSLLTATGGVVPLQSRYQVTDKDRVIDAAIRVRF</sequence>
<evidence type="ECO:0000313" key="9">
    <source>
        <dbReference type="EMBL" id="MEN2791695.1"/>
    </source>
</evidence>
<comment type="caution">
    <text evidence="9">The sequence shown here is derived from an EMBL/GenBank/DDBJ whole genome shotgun (WGS) entry which is preliminary data.</text>
</comment>